<comment type="subcellular location">
    <subcellularLocation>
        <location evidence="1">Cytoplasm</location>
        <location evidence="1">Cytoskeleton</location>
        <location evidence="1">Spindle</location>
    </subcellularLocation>
</comment>
<keyword evidence="2" id="KW-0963">Cytoplasm</keyword>
<dbReference type="PANTHER" id="PTHR47970:SF12">
    <property type="entry name" value="KINESIN FAMILY MEMBER 11"/>
    <property type="match status" value="1"/>
</dbReference>
<feature type="coiled-coil region" evidence="16">
    <location>
        <begin position="503"/>
        <end position="565"/>
    </location>
</feature>
<dbReference type="SMART" id="SM00129">
    <property type="entry name" value="KISc"/>
    <property type="match status" value="1"/>
</dbReference>
<dbReference type="GO" id="GO:0008017">
    <property type="term" value="F:microtubule binding"/>
    <property type="evidence" value="ECO:0007669"/>
    <property type="project" value="InterPro"/>
</dbReference>
<dbReference type="AlphaFoldDB" id="A0A161HGI8"/>
<accession>A0A161HGI8</accession>
<dbReference type="GO" id="GO:0051301">
    <property type="term" value="P:cell division"/>
    <property type="evidence" value="ECO:0007669"/>
    <property type="project" value="UniProtKB-KW"/>
</dbReference>
<feature type="compositionally biased region" description="Low complexity" evidence="17">
    <location>
        <begin position="18"/>
        <end position="35"/>
    </location>
</feature>
<evidence type="ECO:0000256" key="14">
    <source>
        <dbReference type="ARBA" id="ARBA00074599"/>
    </source>
</evidence>
<evidence type="ECO:0000313" key="19">
    <source>
        <dbReference type="EMBL" id="ANB11921.1"/>
    </source>
</evidence>
<dbReference type="InterPro" id="IPR047241">
    <property type="entry name" value="KIF11-like_kin_motor_dom"/>
</dbReference>
<evidence type="ECO:0000256" key="6">
    <source>
        <dbReference type="ARBA" id="ARBA00022776"/>
    </source>
</evidence>
<dbReference type="Pfam" id="PF00225">
    <property type="entry name" value="Kinesin"/>
    <property type="match status" value="1"/>
</dbReference>
<gene>
    <name evidence="19" type="primary">KIP1</name>
    <name evidence="19" type="ORF">AWJ20_148</name>
</gene>
<dbReference type="OrthoDB" id="3176171at2759"/>
<evidence type="ECO:0000256" key="7">
    <source>
        <dbReference type="ARBA" id="ARBA00022840"/>
    </source>
</evidence>
<dbReference type="Gene3D" id="3.40.850.10">
    <property type="entry name" value="Kinesin motor domain"/>
    <property type="match status" value="1"/>
</dbReference>
<keyword evidence="3" id="KW-0132">Cell division</keyword>
<proteinExistence type="inferred from homology"/>
<evidence type="ECO:0000256" key="17">
    <source>
        <dbReference type="SAM" id="MobiDB-lite"/>
    </source>
</evidence>
<keyword evidence="11" id="KW-0131">Cell cycle</keyword>
<evidence type="ECO:0000256" key="16">
    <source>
        <dbReference type="SAM" id="Coils"/>
    </source>
</evidence>
<evidence type="ECO:0000256" key="11">
    <source>
        <dbReference type="ARBA" id="ARBA00023306"/>
    </source>
</evidence>
<dbReference type="SUPFAM" id="SSF52540">
    <property type="entry name" value="P-loop containing nucleoside triphosphate hydrolases"/>
    <property type="match status" value="1"/>
</dbReference>
<evidence type="ECO:0000313" key="20">
    <source>
        <dbReference type="Proteomes" id="UP000189580"/>
    </source>
</evidence>
<protein>
    <recommendedName>
        <fullName evidence="14">Kinesin-like protein KIP1</fullName>
    </recommendedName>
</protein>
<feature type="binding site" evidence="15">
    <location>
        <begin position="183"/>
        <end position="190"/>
    </location>
    <ligand>
        <name>ATP</name>
        <dbReference type="ChEBI" id="CHEBI:30616"/>
    </ligand>
</feature>
<dbReference type="GO" id="GO:0005876">
    <property type="term" value="C:spindle microtubule"/>
    <property type="evidence" value="ECO:0007669"/>
    <property type="project" value="TreeGrafter"/>
</dbReference>
<dbReference type="GO" id="GO:0000073">
    <property type="term" value="P:initial mitotic spindle pole body separation"/>
    <property type="evidence" value="ECO:0007669"/>
    <property type="project" value="UniProtKB-ARBA"/>
</dbReference>
<evidence type="ECO:0000256" key="15">
    <source>
        <dbReference type="PROSITE-ProRule" id="PRU00283"/>
    </source>
</evidence>
<reference evidence="19 20" key="1">
    <citation type="submission" date="2016-02" db="EMBL/GenBank/DDBJ databases">
        <title>Complete genome sequence and transcriptome regulation of the pentose utilising yeast Sugiyamaella lignohabitans.</title>
        <authorList>
            <person name="Bellasio M."/>
            <person name="Peymann A."/>
            <person name="Valli M."/>
            <person name="Sipitzky M."/>
            <person name="Graf A."/>
            <person name="Sauer M."/>
            <person name="Marx H."/>
            <person name="Mattanovich D."/>
        </authorList>
    </citation>
    <scope>NUCLEOTIDE SEQUENCE [LARGE SCALE GENOMIC DNA]</scope>
    <source>
        <strain evidence="19 20">CBS 10342</strain>
    </source>
</reference>
<evidence type="ECO:0000256" key="4">
    <source>
        <dbReference type="ARBA" id="ARBA00022701"/>
    </source>
</evidence>
<evidence type="ECO:0000256" key="10">
    <source>
        <dbReference type="ARBA" id="ARBA00023212"/>
    </source>
</evidence>
<evidence type="ECO:0000256" key="2">
    <source>
        <dbReference type="ARBA" id="ARBA00022490"/>
    </source>
</evidence>
<dbReference type="GO" id="GO:0072686">
    <property type="term" value="C:mitotic spindle"/>
    <property type="evidence" value="ECO:0007669"/>
    <property type="project" value="TreeGrafter"/>
</dbReference>
<dbReference type="GO" id="GO:0008574">
    <property type="term" value="F:plus-end-directed microtubule motor activity"/>
    <property type="evidence" value="ECO:0007669"/>
    <property type="project" value="TreeGrafter"/>
</dbReference>
<dbReference type="KEGG" id="slb:AWJ20_148"/>
<evidence type="ECO:0000256" key="3">
    <source>
        <dbReference type="ARBA" id="ARBA00022618"/>
    </source>
</evidence>
<dbReference type="InterPro" id="IPR047149">
    <property type="entry name" value="KIF11-like"/>
</dbReference>
<dbReference type="InterPro" id="IPR001752">
    <property type="entry name" value="Kinesin_motor_dom"/>
</dbReference>
<comment type="similarity">
    <text evidence="12">Belongs to the TRAFAC class myosin-kinesin ATPase superfamily. Kinesin family. KIN-5/BimC subfamily.</text>
</comment>
<evidence type="ECO:0000256" key="1">
    <source>
        <dbReference type="ARBA" id="ARBA00004186"/>
    </source>
</evidence>
<dbReference type="PRINTS" id="PR00380">
    <property type="entry name" value="KINESINHEAVY"/>
</dbReference>
<dbReference type="GO" id="GO:0005634">
    <property type="term" value="C:nucleus"/>
    <property type="evidence" value="ECO:0007669"/>
    <property type="project" value="TreeGrafter"/>
</dbReference>
<keyword evidence="20" id="KW-1185">Reference proteome</keyword>
<keyword evidence="9 15" id="KW-0505">Motor protein</keyword>
<keyword evidence="10" id="KW-0206">Cytoskeleton</keyword>
<dbReference type="InterPro" id="IPR027417">
    <property type="entry name" value="P-loop_NTPase"/>
</dbReference>
<feature type="region of interest" description="Disordered" evidence="17">
    <location>
        <begin position="1"/>
        <end position="61"/>
    </location>
</feature>
<evidence type="ECO:0000256" key="5">
    <source>
        <dbReference type="ARBA" id="ARBA00022741"/>
    </source>
</evidence>
<dbReference type="GO" id="GO:0007018">
    <property type="term" value="P:microtubule-based movement"/>
    <property type="evidence" value="ECO:0007669"/>
    <property type="project" value="InterPro"/>
</dbReference>
<sequence>MTSPKASKDIPNYMKPRSPLSSSSGILTSSAGSDSPIRTPRKKSSLAMNRGPGVRSTMVTNGTPKIRKSMIRNELPNSNAAAIRSENLGGSTESESNIRVYVRCRGRNAREISENSGVVVKTNGGMKNKDITLQTGNTYSNKTYTFDRVFGPEADQEMVYEEVANKSLEEMLQGFNCTVFAYGQTGTGKTYTMTGDIDSIGKSESSGRPEENTGIIPRILFNLFKSLTAESKKRKLEHSIKLSYIELYNEELRDLIAAEGEDDKKVKIYDDSSKKGVVIHGMEEAFVKTVDEAMEVLRLGSVRRHVAATGCNDQSSRSHSVFTITVHIKEISDLTGQEFVRIGKLNLVDLAGSENINRSGAENKRAREAGMINQSLLTLGRVINALVDRSPHIPYRESKLTRILQDSLGGRTKTCIIATISPAKVSLDETLSTLDYASRAKNIKNKPQPNQTMSKQTHLMEYVMEIERLKQDLQSSRQKNGVYLSAESHQTLVDESESRRIQVEEQKMRLDVVEHQLRAAKERSDTFDQQVADMQNQIDEKSRAYDQLQNQFRLAQEELAASKLKLEQETIVRQAHQDTENKLHIIGNDLVNKLSSTVNDLDHLHSKLTSAVELSQSNELVIVSAKDRVSKAIDDIETGAYEFRDNFTAHNKSLHKTATDLIETMESTLTEVLSSIQSTANSSQGASGNMQHALVECENDTAVAIAEINKVKETIQSSISLQLKNIEATLVDHLDVVLGSVRNQYNYTKDFFDRISEQLSQSTTTTNERLNGQRQQVDEIIETLEKLSNNITRVTTRYNEQQYSLLEVELSSTTKEQELLVGQVQSALQDLTSKINILAEERKSRLTANHDLSKQQLSQIAVELGNVAGNIVPNHVMPLLDSQKESLEALASHDERIKSSLKEVKDGSKSFAHQIYKQTKETKASVANDISQNIEVAQHSATELGPLAEKLVQVNHTGYESLGRLVESQSAELRESLTNIETNIGSFESKILDCSETLATELGAHHDIWQVQQDQQLRELGDLKVYTTENLQARLVPDDMIPDRKAYSYLKVLPKTLARDVLLKQPYDENTNPREPLLDIDINSVS</sequence>
<dbReference type="InterPro" id="IPR036961">
    <property type="entry name" value="Kinesin_motor_dom_sf"/>
</dbReference>
<keyword evidence="8 16" id="KW-0175">Coiled coil</keyword>
<evidence type="ECO:0000259" key="18">
    <source>
        <dbReference type="PROSITE" id="PS50067"/>
    </source>
</evidence>
<keyword evidence="7 15" id="KW-0067">ATP-binding</keyword>
<dbReference type="InterPro" id="IPR019821">
    <property type="entry name" value="Kinesin_motor_CS"/>
</dbReference>
<dbReference type="Proteomes" id="UP000189580">
    <property type="component" value="Chromosome a"/>
</dbReference>
<evidence type="ECO:0000256" key="8">
    <source>
        <dbReference type="ARBA" id="ARBA00023054"/>
    </source>
</evidence>
<feature type="coiled-coil region" evidence="16">
    <location>
        <begin position="767"/>
        <end position="797"/>
    </location>
</feature>
<dbReference type="PROSITE" id="PS50067">
    <property type="entry name" value="KINESIN_MOTOR_2"/>
    <property type="match status" value="1"/>
</dbReference>
<dbReference type="PANTHER" id="PTHR47970">
    <property type="entry name" value="KINESIN-LIKE PROTEIN KIF11"/>
    <property type="match status" value="1"/>
</dbReference>
<evidence type="ECO:0000256" key="13">
    <source>
        <dbReference type="ARBA" id="ARBA00059896"/>
    </source>
</evidence>
<dbReference type="EMBL" id="CP014501">
    <property type="protein sequence ID" value="ANB11921.1"/>
    <property type="molecule type" value="Genomic_DNA"/>
</dbReference>
<dbReference type="RefSeq" id="XP_018734398.1">
    <property type="nucleotide sequence ID" value="XM_018878363.1"/>
</dbReference>
<organism evidence="19 20">
    <name type="scientific">Sugiyamaella lignohabitans</name>
    <dbReference type="NCBI Taxonomy" id="796027"/>
    <lineage>
        <taxon>Eukaryota</taxon>
        <taxon>Fungi</taxon>
        <taxon>Dikarya</taxon>
        <taxon>Ascomycota</taxon>
        <taxon>Saccharomycotina</taxon>
        <taxon>Dipodascomycetes</taxon>
        <taxon>Dipodascales</taxon>
        <taxon>Trichomonascaceae</taxon>
        <taxon>Sugiyamaella</taxon>
    </lineage>
</organism>
<keyword evidence="4" id="KW-0493">Microtubule</keyword>
<dbReference type="GO" id="GO:0005524">
    <property type="term" value="F:ATP binding"/>
    <property type="evidence" value="ECO:0007669"/>
    <property type="project" value="UniProtKB-UniRule"/>
</dbReference>
<dbReference type="CDD" id="cd01364">
    <property type="entry name" value="KISc_BimC_Eg5"/>
    <property type="match status" value="1"/>
</dbReference>
<dbReference type="FunFam" id="3.40.850.10:FF:000051">
    <property type="entry name" value="Kinesin-like protein bimC"/>
    <property type="match status" value="1"/>
</dbReference>
<dbReference type="GeneID" id="30033286"/>
<keyword evidence="6" id="KW-0498">Mitosis</keyword>
<feature type="domain" description="Kinesin motor" evidence="18">
    <location>
        <begin position="97"/>
        <end position="443"/>
    </location>
</feature>
<evidence type="ECO:0000256" key="9">
    <source>
        <dbReference type="ARBA" id="ARBA00023175"/>
    </source>
</evidence>
<dbReference type="PROSITE" id="PS00411">
    <property type="entry name" value="KINESIN_MOTOR_1"/>
    <property type="match status" value="1"/>
</dbReference>
<keyword evidence="5 15" id="KW-0547">Nucleotide-binding</keyword>
<evidence type="ECO:0000256" key="12">
    <source>
        <dbReference type="ARBA" id="ARBA00034704"/>
    </source>
</evidence>
<name>A0A161HGI8_9ASCO</name>
<comment type="function">
    <text evidence="13">Required for assembly of the mitotic spindle. Interacts with spindle microtubules to produce an outwardly directed force acting upon the poles. Following spindle assembly, CIN8 and KIP1 apparently act to oppose a force that draws separated poles back together. This force seems to be mediate by KAR3.</text>
</comment>